<dbReference type="InterPro" id="IPR036890">
    <property type="entry name" value="HATPase_C_sf"/>
</dbReference>
<dbReference type="InterPro" id="IPR005467">
    <property type="entry name" value="His_kinase_dom"/>
</dbReference>
<evidence type="ECO:0000313" key="11">
    <source>
        <dbReference type="Proteomes" id="UP000886814"/>
    </source>
</evidence>
<gene>
    <name evidence="10" type="ORF">H9747_06620</name>
</gene>
<dbReference type="Gene3D" id="3.30.450.20">
    <property type="entry name" value="PAS domain"/>
    <property type="match status" value="1"/>
</dbReference>
<protein>
    <recommendedName>
        <fullName evidence="2">histidine kinase</fullName>
        <ecNumber evidence="2">2.7.13.3</ecNumber>
    </recommendedName>
</protein>
<evidence type="ECO:0000256" key="2">
    <source>
        <dbReference type="ARBA" id="ARBA00012438"/>
    </source>
</evidence>
<keyword evidence="8" id="KW-0902">Two-component regulatory system</keyword>
<dbReference type="SMART" id="SM00387">
    <property type="entry name" value="HATPase_c"/>
    <property type="match status" value="1"/>
</dbReference>
<evidence type="ECO:0000256" key="8">
    <source>
        <dbReference type="ARBA" id="ARBA00023012"/>
    </source>
</evidence>
<dbReference type="Pfam" id="PF02518">
    <property type="entry name" value="HATPase_c"/>
    <property type="match status" value="1"/>
</dbReference>
<keyword evidence="4" id="KW-0808">Transferase</keyword>
<dbReference type="GO" id="GO:0004673">
    <property type="term" value="F:protein histidine kinase activity"/>
    <property type="evidence" value="ECO:0007669"/>
    <property type="project" value="UniProtKB-EC"/>
</dbReference>
<name>A0A9D1PCD5_9FIRM</name>
<keyword evidence="5" id="KW-0547">Nucleotide-binding</keyword>
<comment type="catalytic activity">
    <reaction evidence="1">
        <text>ATP + protein L-histidine = ADP + protein N-phospho-L-histidine.</text>
        <dbReference type="EC" id="2.7.13.3"/>
    </reaction>
</comment>
<dbReference type="SUPFAM" id="SSF55785">
    <property type="entry name" value="PYP-like sensor domain (PAS domain)"/>
    <property type="match status" value="1"/>
</dbReference>
<dbReference type="EC" id="2.7.13.3" evidence="2"/>
<organism evidence="10 11">
    <name type="scientific">Candidatus Blautia stercorigallinarum</name>
    <dbReference type="NCBI Taxonomy" id="2838501"/>
    <lineage>
        <taxon>Bacteria</taxon>
        <taxon>Bacillati</taxon>
        <taxon>Bacillota</taxon>
        <taxon>Clostridia</taxon>
        <taxon>Lachnospirales</taxon>
        <taxon>Lachnospiraceae</taxon>
        <taxon>Blautia</taxon>
    </lineage>
</organism>
<dbReference type="InterPro" id="IPR011102">
    <property type="entry name" value="Sig_transdc_His_kinase_HWE"/>
</dbReference>
<evidence type="ECO:0000256" key="7">
    <source>
        <dbReference type="ARBA" id="ARBA00022840"/>
    </source>
</evidence>
<dbReference type="SUPFAM" id="SSF55874">
    <property type="entry name" value="ATPase domain of HSP90 chaperone/DNA topoisomerase II/histidine kinase"/>
    <property type="match status" value="1"/>
</dbReference>
<dbReference type="InterPro" id="IPR003594">
    <property type="entry name" value="HATPase_dom"/>
</dbReference>
<reference evidence="10" key="1">
    <citation type="journal article" date="2021" name="PeerJ">
        <title>Extensive microbial diversity within the chicken gut microbiome revealed by metagenomics and culture.</title>
        <authorList>
            <person name="Gilroy R."/>
            <person name="Ravi A."/>
            <person name="Getino M."/>
            <person name="Pursley I."/>
            <person name="Horton D.L."/>
            <person name="Alikhan N.F."/>
            <person name="Baker D."/>
            <person name="Gharbi K."/>
            <person name="Hall N."/>
            <person name="Watson M."/>
            <person name="Adriaenssens E.M."/>
            <person name="Foster-Nyarko E."/>
            <person name="Jarju S."/>
            <person name="Secka A."/>
            <person name="Antonio M."/>
            <person name="Oren A."/>
            <person name="Chaudhuri R.R."/>
            <person name="La Ragione R."/>
            <person name="Hildebrand F."/>
            <person name="Pallen M.J."/>
        </authorList>
    </citation>
    <scope>NUCLEOTIDE SEQUENCE</scope>
    <source>
        <strain evidence="10">CHK195-9823</strain>
    </source>
</reference>
<keyword evidence="6 10" id="KW-0418">Kinase</keyword>
<feature type="domain" description="Histidine kinase" evidence="9">
    <location>
        <begin position="271"/>
        <end position="463"/>
    </location>
</feature>
<dbReference type="InterPro" id="IPR035965">
    <property type="entry name" value="PAS-like_dom_sf"/>
</dbReference>
<dbReference type="GO" id="GO:0005524">
    <property type="term" value="F:ATP binding"/>
    <property type="evidence" value="ECO:0007669"/>
    <property type="project" value="UniProtKB-KW"/>
</dbReference>
<dbReference type="PANTHER" id="PTHR41523">
    <property type="entry name" value="TWO-COMPONENT SYSTEM SENSOR PROTEIN"/>
    <property type="match status" value="1"/>
</dbReference>
<dbReference type="InterPro" id="IPR022066">
    <property type="entry name" value="PdtaS_GAF"/>
</dbReference>
<dbReference type="Pfam" id="PF07568">
    <property type="entry name" value="HisKA_2"/>
    <property type="match status" value="1"/>
</dbReference>
<comment type="caution">
    <text evidence="10">The sequence shown here is derived from an EMBL/GenBank/DDBJ whole genome shotgun (WGS) entry which is preliminary data.</text>
</comment>
<sequence>MEHTIEKLCRQYTDLNDEEINVIQMMAKTLQPLANMEAANMFIDCRCKEGDAIVVAEAKPEEAPSAYKSSVVGMLAKAENEPAVARTFNLGIATKFMQARTQEDNYTIQSVEPILFNSRIIGVLIREKCITEPAEEQIESKKYQAVEVPIYHMVNENEWLTEGIDEGLILVDTDGRVCFRNMYAKTLFHKLGYVSDILGQSYRNICLTKWDETSEDLEILKEVRYGKYYLWIRQIPLKNKNGIILAVIFRDITGSREQERNLILKSVAMKELNHRVKNNLQMVASLLRLQARRVGSVAAKRALEESIDRILSMAVSYEFLSHSEGETVSLKKVLGSIRNNTLQSLARPELKVDIRLEGDDMMVDSDVAVSAALAVNELLHNSMKYAFEGRDHGSISITLKKGTVYSEILVTDDGVGFQPEHTRKDSLGLNIVKMMVEDKLHGKLRIRSGAQGTSVSIDFIRETADFIEVSE</sequence>
<evidence type="ECO:0000256" key="1">
    <source>
        <dbReference type="ARBA" id="ARBA00000085"/>
    </source>
</evidence>
<dbReference type="PROSITE" id="PS50109">
    <property type="entry name" value="HIS_KIN"/>
    <property type="match status" value="1"/>
</dbReference>
<keyword evidence="7" id="KW-0067">ATP-binding</keyword>
<dbReference type="EMBL" id="DXIQ01000038">
    <property type="protein sequence ID" value="HIV38660.1"/>
    <property type="molecule type" value="Genomic_DNA"/>
</dbReference>
<accession>A0A9D1PCD5</accession>
<evidence type="ECO:0000256" key="3">
    <source>
        <dbReference type="ARBA" id="ARBA00022553"/>
    </source>
</evidence>
<dbReference type="Gene3D" id="3.30.450.280">
    <property type="entry name" value="GAF domain"/>
    <property type="match status" value="1"/>
</dbReference>
<dbReference type="GO" id="GO:0000160">
    <property type="term" value="P:phosphorelay signal transduction system"/>
    <property type="evidence" value="ECO:0007669"/>
    <property type="project" value="UniProtKB-KW"/>
</dbReference>
<evidence type="ECO:0000256" key="6">
    <source>
        <dbReference type="ARBA" id="ARBA00022777"/>
    </source>
</evidence>
<evidence type="ECO:0000256" key="5">
    <source>
        <dbReference type="ARBA" id="ARBA00022741"/>
    </source>
</evidence>
<dbReference type="PANTHER" id="PTHR41523:SF8">
    <property type="entry name" value="ETHYLENE RESPONSE SENSOR PROTEIN"/>
    <property type="match status" value="1"/>
</dbReference>
<dbReference type="Proteomes" id="UP000886814">
    <property type="component" value="Unassembled WGS sequence"/>
</dbReference>
<dbReference type="Pfam" id="PF12282">
    <property type="entry name" value="GAF_PdtaS"/>
    <property type="match status" value="1"/>
</dbReference>
<dbReference type="AlphaFoldDB" id="A0A9D1PCD5"/>
<keyword evidence="3" id="KW-0597">Phosphoprotein</keyword>
<dbReference type="InterPro" id="IPR011495">
    <property type="entry name" value="Sig_transdc_His_kin_sub2_dim/P"/>
</dbReference>
<proteinExistence type="predicted"/>
<dbReference type="InterPro" id="IPR038424">
    <property type="entry name" value="H_kinase_PdtaS_GAF_sf"/>
</dbReference>
<evidence type="ECO:0000313" key="10">
    <source>
        <dbReference type="EMBL" id="HIV38660.1"/>
    </source>
</evidence>
<evidence type="ECO:0000259" key="9">
    <source>
        <dbReference type="PROSITE" id="PS50109"/>
    </source>
</evidence>
<reference evidence="10" key="2">
    <citation type="submission" date="2021-04" db="EMBL/GenBank/DDBJ databases">
        <authorList>
            <person name="Gilroy R."/>
        </authorList>
    </citation>
    <scope>NUCLEOTIDE SEQUENCE</scope>
    <source>
        <strain evidence="10">CHK195-9823</strain>
    </source>
</reference>
<evidence type="ECO:0000256" key="4">
    <source>
        <dbReference type="ARBA" id="ARBA00022679"/>
    </source>
</evidence>
<dbReference type="SMART" id="SM00911">
    <property type="entry name" value="HWE_HK"/>
    <property type="match status" value="1"/>
</dbReference>
<dbReference type="Gene3D" id="3.30.565.10">
    <property type="entry name" value="Histidine kinase-like ATPase, C-terminal domain"/>
    <property type="match status" value="1"/>
</dbReference>